<dbReference type="InterPro" id="IPR010152">
    <property type="entry name" value="CRISPR-assoc_prot_Cas2_sub"/>
</dbReference>
<organism evidence="1 2">
    <name type="scientific">Halostreptopolyspora alba</name>
    <dbReference type="NCBI Taxonomy" id="2487137"/>
    <lineage>
        <taxon>Bacteria</taxon>
        <taxon>Bacillati</taxon>
        <taxon>Actinomycetota</taxon>
        <taxon>Actinomycetes</taxon>
        <taxon>Streptosporangiales</taxon>
        <taxon>Nocardiopsidaceae</taxon>
        <taxon>Halostreptopolyspora</taxon>
    </lineage>
</organism>
<dbReference type="CDD" id="cd09755">
    <property type="entry name" value="Cas2_I-E"/>
    <property type="match status" value="1"/>
</dbReference>
<accession>A0A3N0EFS4</accession>
<dbReference type="AlphaFoldDB" id="A0A3N0EFS4"/>
<evidence type="ECO:0000313" key="1">
    <source>
        <dbReference type="EMBL" id="RNL86736.1"/>
    </source>
</evidence>
<comment type="caution">
    <text evidence="1">The sequence shown here is derived from an EMBL/GenBank/DDBJ whole genome shotgun (WGS) entry which is preliminary data.</text>
</comment>
<dbReference type="Proteomes" id="UP000269198">
    <property type="component" value="Unassembled WGS sequence"/>
</dbReference>
<dbReference type="Gene3D" id="3.30.70.240">
    <property type="match status" value="1"/>
</dbReference>
<dbReference type="EMBL" id="RJMB01000002">
    <property type="protein sequence ID" value="RNL86736.1"/>
    <property type="molecule type" value="Genomic_DNA"/>
</dbReference>
<dbReference type="OrthoDB" id="8527479at2"/>
<protein>
    <submittedName>
        <fullName evidence="1">Type I-E CRISPR-associated endoribonuclease Cas2</fullName>
    </submittedName>
</protein>
<reference evidence="1 2" key="1">
    <citation type="submission" date="2018-11" db="EMBL/GenBank/DDBJ databases">
        <title>The genome draft of YIM 96095.</title>
        <authorList>
            <person name="Tang S.-K."/>
            <person name="Chunyu W.-X."/>
            <person name="Feng Y.-Z."/>
        </authorList>
    </citation>
    <scope>NUCLEOTIDE SEQUENCE [LARGE SCALE GENOMIC DNA]</scope>
    <source>
        <strain evidence="1 2">YIM 96095</strain>
    </source>
</reference>
<gene>
    <name evidence="1" type="primary">cas2e</name>
    <name evidence="1" type="ORF">EFW17_02215</name>
</gene>
<proteinExistence type="predicted"/>
<dbReference type="Pfam" id="PF09707">
    <property type="entry name" value="Cas_Cas2CT1978"/>
    <property type="match status" value="1"/>
</dbReference>
<keyword evidence="2" id="KW-1185">Reference proteome</keyword>
<sequence>MANMVVIATAAVPEHVRGALTRWMIEPKAGLYVGTLSARVREELWDVVAASLGEGSAVCIHPTDTEQRFLVRTAGPQRREIMDYEGLQLIQMNPEEALTPDPTAGFLPEGW</sequence>
<evidence type="ECO:0000313" key="2">
    <source>
        <dbReference type="Proteomes" id="UP000269198"/>
    </source>
</evidence>
<dbReference type="NCBIfam" id="TIGR01873">
    <property type="entry name" value="cas_CT1978"/>
    <property type="match status" value="1"/>
</dbReference>
<name>A0A3N0EFS4_9ACTN</name>